<name>A0A381N3L3_9ZZZZ</name>
<protein>
    <recommendedName>
        <fullName evidence="2">Prepilin peptidase A24 N-terminal domain-containing protein</fullName>
    </recommendedName>
</protein>
<dbReference type="InterPro" id="IPR050882">
    <property type="entry name" value="Prepilin_peptidase/N-MTase"/>
</dbReference>
<keyword evidence="1" id="KW-1133">Transmembrane helix</keyword>
<feature type="non-terminal residue" evidence="3">
    <location>
        <position position="124"/>
    </location>
</feature>
<feature type="domain" description="Prepilin peptidase A24 N-terminal" evidence="2">
    <location>
        <begin position="18"/>
        <end position="113"/>
    </location>
</feature>
<dbReference type="EMBL" id="UINC01000057">
    <property type="protein sequence ID" value="SUZ48213.1"/>
    <property type="molecule type" value="Genomic_DNA"/>
</dbReference>
<sequence length="124" mass="14051">MQTIFSQYHYLYLLSAIILGLIVGSFITMVIYRLPIIISNSYKQNKNKSLNLFYPASHCTSCKNSLTVLQKIPFFSYVALGGKCGFCNENIPKRYPVIEIFTSTITVLISLRFGLGWELLVALL</sequence>
<dbReference type="GO" id="GO:0006465">
    <property type="term" value="P:signal peptide processing"/>
    <property type="evidence" value="ECO:0007669"/>
    <property type="project" value="TreeGrafter"/>
</dbReference>
<dbReference type="InterPro" id="IPR010627">
    <property type="entry name" value="Prepilin_pept_A24_N"/>
</dbReference>
<keyword evidence="1" id="KW-0472">Membrane</keyword>
<keyword evidence="1" id="KW-0812">Transmembrane</keyword>
<organism evidence="3">
    <name type="scientific">marine metagenome</name>
    <dbReference type="NCBI Taxonomy" id="408172"/>
    <lineage>
        <taxon>unclassified sequences</taxon>
        <taxon>metagenomes</taxon>
        <taxon>ecological metagenomes</taxon>
    </lineage>
</organism>
<evidence type="ECO:0000313" key="3">
    <source>
        <dbReference type="EMBL" id="SUZ48213.1"/>
    </source>
</evidence>
<dbReference type="AlphaFoldDB" id="A0A381N3L3"/>
<proteinExistence type="predicted"/>
<reference evidence="3" key="1">
    <citation type="submission" date="2018-05" db="EMBL/GenBank/DDBJ databases">
        <authorList>
            <person name="Lanie J.A."/>
            <person name="Ng W.-L."/>
            <person name="Kazmierczak K.M."/>
            <person name="Andrzejewski T.M."/>
            <person name="Davidsen T.M."/>
            <person name="Wayne K.J."/>
            <person name="Tettelin H."/>
            <person name="Glass J.I."/>
            <person name="Rusch D."/>
            <person name="Podicherti R."/>
            <person name="Tsui H.-C.T."/>
            <person name="Winkler M.E."/>
        </authorList>
    </citation>
    <scope>NUCLEOTIDE SEQUENCE</scope>
</reference>
<dbReference type="Pfam" id="PF06750">
    <property type="entry name" value="A24_N_bact"/>
    <property type="match status" value="1"/>
</dbReference>
<dbReference type="PANTHER" id="PTHR30487">
    <property type="entry name" value="TYPE 4 PREPILIN-LIKE PROTEINS LEADER PEPTIDE-PROCESSING ENZYME"/>
    <property type="match status" value="1"/>
</dbReference>
<gene>
    <name evidence="3" type="ORF">METZ01_LOCUS1067</name>
</gene>
<dbReference type="PANTHER" id="PTHR30487:SF0">
    <property type="entry name" value="PREPILIN LEADER PEPTIDASE_N-METHYLTRANSFERASE-RELATED"/>
    <property type="match status" value="1"/>
</dbReference>
<evidence type="ECO:0000256" key="1">
    <source>
        <dbReference type="SAM" id="Phobius"/>
    </source>
</evidence>
<dbReference type="GO" id="GO:0004190">
    <property type="term" value="F:aspartic-type endopeptidase activity"/>
    <property type="evidence" value="ECO:0007669"/>
    <property type="project" value="TreeGrafter"/>
</dbReference>
<accession>A0A381N3L3</accession>
<evidence type="ECO:0000259" key="2">
    <source>
        <dbReference type="Pfam" id="PF06750"/>
    </source>
</evidence>
<feature type="transmembrane region" description="Helical" evidence="1">
    <location>
        <begin position="12"/>
        <end position="34"/>
    </location>
</feature>
<dbReference type="GO" id="GO:0005886">
    <property type="term" value="C:plasma membrane"/>
    <property type="evidence" value="ECO:0007669"/>
    <property type="project" value="TreeGrafter"/>
</dbReference>